<dbReference type="InterPro" id="IPR045584">
    <property type="entry name" value="Pilin-like"/>
</dbReference>
<feature type="transmembrane region" description="Helical" evidence="1">
    <location>
        <begin position="12"/>
        <end position="32"/>
    </location>
</feature>
<organism evidence="2 3">
    <name type="scientific">Clostridium innocuum</name>
    <dbReference type="NCBI Taxonomy" id="1522"/>
    <lineage>
        <taxon>Bacteria</taxon>
        <taxon>Bacillati</taxon>
        <taxon>Bacillota</taxon>
        <taxon>Clostridia</taxon>
        <taxon>Eubacteriales</taxon>
        <taxon>Clostridiaceae</taxon>
        <taxon>Clostridium</taxon>
    </lineage>
</organism>
<dbReference type="SUPFAM" id="SSF54523">
    <property type="entry name" value="Pili subunits"/>
    <property type="match status" value="1"/>
</dbReference>
<dbReference type="Gene3D" id="2.10.10.90">
    <property type="match status" value="1"/>
</dbReference>
<gene>
    <name evidence="2" type="ORF">G4D54_09180</name>
</gene>
<evidence type="ECO:0000256" key="1">
    <source>
        <dbReference type="SAM" id="Phobius"/>
    </source>
</evidence>
<dbReference type="RefSeq" id="WP_002608809.1">
    <property type="nucleotide sequence ID" value="NZ_BAAACC010000016.1"/>
</dbReference>
<dbReference type="PROSITE" id="PS00409">
    <property type="entry name" value="PROKAR_NTER_METHYL"/>
    <property type="match status" value="1"/>
</dbReference>
<dbReference type="AlphaFoldDB" id="A0AAP9MFY4"/>
<dbReference type="Pfam" id="PF07963">
    <property type="entry name" value="N_methyl"/>
    <property type="match status" value="1"/>
</dbReference>
<dbReference type="EMBL" id="CP048838">
    <property type="protein sequence ID" value="QJA02586.1"/>
    <property type="molecule type" value="Genomic_DNA"/>
</dbReference>
<accession>A0AAP9MFY4</accession>
<dbReference type="Proteomes" id="UP000503330">
    <property type="component" value="Chromosome"/>
</dbReference>
<keyword evidence="1" id="KW-0812">Transmembrane</keyword>
<dbReference type="InterPro" id="IPR012902">
    <property type="entry name" value="N_methyl_site"/>
</dbReference>
<sequence length="496" mass="56263">MHLNKKGMTLIEVIVVLLLSSILMVIAGGLLLNSMGYFNRTAQSNYEKQAVDAISSYVRGQLVYASEVQIATQKPDKSDDWHWISVNDDNRLMKDDTAVYNADFYRGRNLKITAKCYSDNYRLDLSFAFTDNEKQVYKTASTLELVNIKAKDKKGEAIANAGIKGKQVDISDHDQAEAGYKIYYKINGALKIVDDPDYQYPDIDYDDPVFEGTVYDELMCRDASITKPNEAGNNKGTWLANHDYKKGEFVDYLGMTYRAVKDVRNGNDPLTNHGNAWKPVNPPYWVKGASYEAGDVVIYQITNTYYQATVQIHNSVESPDNDKQKWHRLNTAELNEIIEEHKSKDFCDIDNKDEGDWTVGGEKARCDAPEKQWNVGQVIEPGDYVEDPMNPGQWYRYVYSSPLQPNAQEDNAWAPGGVARNYWKKIDEAWNTNGTYFKGDIVSYTVNGKKLFYQALQRIDGVWNPSTINAGWSKGFESIEELLGNTNISVTCQTYS</sequence>
<protein>
    <submittedName>
        <fullName evidence="2">Type II secretion system protein</fullName>
    </submittedName>
</protein>
<name>A0AAP9MFY4_CLOIN</name>
<dbReference type="NCBIfam" id="TIGR02532">
    <property type="entry name" value="IV_pilin_GFxxxE"/>
    <property type="match status" value="1"/>
</dbReference>
<proteinExistence type="predicted"/>
<reference evidence="2 3" key="1">
    <citation type="submission" date="2020-02" db="EMBL/GenBank/DDBJ databases">
        <authorList>
            <person name="Kociolek L.K."/>
            <person name="Ozer E.A."/>
        </authorList>
    </citation>
    <scope>NUCLEOTIDE SEQUENCE [LARGE SCALE GENOMIC DNA]</scope>
    <source>
        <strain evidence="2 3">ATCC 14501</strain>
    </source>
</reference>
<dbReference type="GeneID" id="61925707"/>
<keyword evidence="1" id="KW-1133">Transmembrane helix</keyword>
<dbReference type="Gene3D" id="2.10.10.20">
    <property type="entry name" value="Carbohydrate-binding module superfamily 5/12"/>
    <property type="match status" value="1"/>
</dbReference>
<keyword evidence="1" id="KW-0472">Membrane</keyword>
<evidence type="ECO:0000313" key="2">
    <source>
        <dbReference type="EMBL" id="QJA02586.1"/>
    </source>
</evidence>
<evidence type="ECO:0000313" key="3">
    <source>
        <dbReference type="Proteomes" id="UP000503330"/>
    </source>
</evidence>